<organism evidence="11 12">
    <name type="scientific">Geodermatophilus sabuli</name>
    <dbReference type="NCBI Taxonomy" id="1564158"/>
    <lineage>
        <taxon>Bacteria</taxon>
        <taxon>Bacillati</taxon>
        <taxon>Actinomycetota</taxon>
        <taxon>Actinomycetes</taxon>
        <taxon>Geodermatophilales</taxon>
        <taxon>Geodermatophilaceae</taxon>
        <taxon>Geodermatophilus</taxon>
    </lineage>
</organism>
<evidence type="ECO:0000313" key="12">
    <source>
        <dbReference type="Proteomes" id="UP000219514"/>
    </source>
</evidence>
<sequence>MTTDDHGSGAGERRLTPADVQNVRFSRAPMLHPGYNDAEVDRFLVRMAGELARLHAEEAQLRDQVLALQDQVVALQEQVAGATAVEPPSEQAVRILATAQQTADSYVAEAEDFSRQMTADARAQYEEQVRRARENAGATIQAAQEAAARMVAGGGQPAPAGDGGERGTTQDLEEQVAYLKAFAQACRVQLRSYLEALLTDVETEWGRADPATLQQLPLRTPAQRPAVTAAPGTPNVAREVPLDDSTSEQPAVGGNAEVPARRRN</sequence>
<keyword evidence="7" id="KW-0131">Cell cycle</keyword>
<keyword evidence="4" id="KW-0963">Cytoplasm</keyword>
<reference evidence="11 12" key="1">
    <citation type="submission" date="2017-09" db="EMBL/GenBank/DDBJ databases">
        <authorList>
            <person name="Ehlers B."/>
            <person name="Leendertz F.H."/>
        </authorList>
    </citation>
    <scope>NUCLEOTIDE SEQUENCE [LARGE SCALE GENOMIC DNA]</scope>
    <source>
        <strain evidence="11 12">DSM 46844</strain>
    </source>
</reference>
<name>A0A285EGU2_9ACTN</name>
<keyword evidence="5" id="KW-0132">Cell division</keyword>
<feature type="coiled-coil region" evidence="9">
    <location>
        <begin position="51"/>
        <end position="78"/>
    </location>
</feature>
<comment type="subcellular location">
    <subcellularLocation>
        <location evidence="1">Cytoplasm</location>
    </subcellularLocation>
</comment>
<evidence type="ECO:0000256" key="4">
    <source>
        <dbReference type="ARBA" id="ARBA00022490"/>
    </source>
</evidence>
<evidence type="ECO:0000256" key="2">
    <source>
        <dbReference type="ARBA" id="ARBA00009008"/>
    </source>
</evidence>
<evidence type="ECO:0000256" key="7">
    <source>
        <dbReference type="ARBA" id="ARBA00023306"/>
    </source>
</evidence>
<dbReference type="Proteomes" id="UP000219514">
    <property type="component" value="Unassembled WGS sequence"/>
</dbReference>
<feature type="compositionally biased region" description="Basic and acidic residues" evidence="10">
    <location>
        <begin position="1"/>
        <end position="16"/>
    </location>
</feature>
<dbReference type="Gene3D" id="6.10.250.660">
    <property type="match status" value="1"/>
</dbReference>
<dbReference type="InterPro" id="IPR019933">
    <property type="entry name" value="DivIVA_domain"/>
</dbReference>
<dbReference type="AlphaFoldDB" id="A0A285EGU2"/>
<evidence type="ECO:0000256" key="10">
    <source>
        <dbReference type="SAM" id="MobiDB-lite"/>
    </source>
</evidence>
<keyword evidence="6 9" id="KW-0175">Coiled coil</keyword>
<dbReference type="RefSeq" id="WP_097208008.1">
    <property type="nucleotide sequence ID" value="NZ_JACHXB010000001.1"/>
</dbReference>
<dbReference type="GO" id="GO:0051301">
    <property type="term" value="P:cell division"/>
    <property type="evidence" value="ECO:0007669"/>
    <property type="project" value="UniProtKB-KW"/>
</dbReference>
<feature type="region of interest" description="Disordered" evidence="10">
    <location>
        <begin position="1"/>
        <end position="20"/>
    </location>
</feature>
<evidence type="ECO:0000256" key="1">
    <source>
        <dbReference type="ARBA" id="ARBA00004496"/>
    </source>
</evidence>
<evidence type="ECO:0000256" key="6">
    <source>
        <dbReference type="ARBA" id="ARBA00023054"/>
    </source>
</evidence>
<protein>
    <recommendedName>
        <fullName evidence="3">Cell wall synthesis protein Wag31</fullName>
    </recommendedName>
    <alternativeName>
        <fullName evidence="8">Antigen 84</fullName>
    </alternativeName>
</protein>
<evidence type="ECO:0000256" key="8">
    <source>
        <dbReference type="ARBA" id="ARBA00031737"/>
    </source>
</evidence>
<dbReference type="Pfam" id="PF05103">
    <property type="entry name" value="DivIVA"/>
    <property type="match status" value="1"/>
</dbReference>
<feature type="region of interest" description="Disordered" evidence="10">
    <location>
        <begin position="221"/>
        <end position="264"/>
    </location>
</feature>
<comment type="similarity">
    <text evidence="2">Belongs to the DivIVA family.</text>
</comment>
<dbReference type="NCBIfam" id="TIGR03544">
    <property type="entry name" value="DivI1A_domain"/>
    <property type="match status" value="1"/>
</dbReference>
<evidence type="ECO:0000256" key="9">
    <source>
        <dbReference type="SAM" id="Coils"/>
    </source>
</evidence>
<keyword evidence="12" id="KW-1185">Reference proteome</keyword>
<dbReference type="EMBL" id="OBDO01000009">
    <property type="protein sequence ID" value="SNX98073.1"/>
    <property type="molecule type" value="Genomic_DNA"/>
</dbReference>
<evidence type="ECO:0000313" key="11">
    <source>
        <dbReference type="EMBL" id="SNX98073.1"/>
    </source>
</evidence>
<proteinExistence type="inferred from homology"/>
<dbReference type="OrthoDB" id="4210347at2"/>
<dbReference type="PANTHER" id="PTHR35794">
    <property type="entry name" value="CELL DIVISION PROTEIN DIVIVA"/>
    <property type="match status" value="1"/>
</dbReference>
<dbReference type="GO" id="GO:0005737">
    <property type="term" value="C:cytoplasm"/>
    <property type="evidence" value="ECO:0007669"/>
    <property type="project" value="UniProtKB-SubCell"/>
</dbReference>
<dbReference type="PANTHER" id="PTHR35794:SF2">
    <property type="entry name" value="CELL DIVISION PROTEIN DIVIVA"/>
    <property type="match status" value="1"/>
</dbReference>
<gene>
    <name evidence="11" type="ORF">SAMN06893097_109153</name>
</gene>
<dbReference type="InterPro" id="IPR007793">
    <property type="entry name" value="DivIVA_fam"/>
</dbReference>
<evidence type="ECO:0000256" key="5">
    <source>
        <dbReference type="ARBA" id="ARBA00022618"/>
    </source>
</evidence>
<accession>A0A285EGU2</accession>
<evidence type="ECO:0000256" key="3">
    <source>
        <dbReference type="ARBA" id="ARBA00018787"/>
    </source>
</evidence>